<evidence type="ECO:0000256" key="3">
    <source>
        <dbReference type="SAM" id="MobiDB-lite"/>
    </source>
</evidence>
<feature type="compositionally biased region" description="Basic and acidic residues" evidence="3">
    <location>
        <begin position="201"/>
        <end position="224"/>
    </location>
</feature>
<evidence type="ECO:0000259" key="4">
    <source>
        <dbReference type="SMART" id="SM01233"/>
    </source>
</evidence>
<dbReference type="Pfam" id="PF04774">
    <property type="entry name" value="HABP4_PAI-RBP1"/>
    <property type="match status" value="1"/>
</dbReference>
<dbReference type="GO" id="GO:0003729">
    <property type="term" value="F:mRNA binding"/>
    <property type="evidence" value="ECO:0007669"/>
    <property type="project" value="TreeGrafter"/>
</dbReference>
<keyword evidence="2" id="KW-0963">Cytoplasm</keyword>
<dbReference type="SMART" id="SM01233">
    <property type="entry name" value="HABP4_PAI-RBP1"/>
    <property type="match status" value="1"/>
</dbReference>
<evidence type="ECO:0000256" key="1">
    <source>
        <dbReference type="ARBA" id="ARBA00004496"/>
    </source>
</evidence>
<evidence type="ECO:0000256" key="2">
    <source>
        <dbReference type="ARBA" id="ARBA00022490"/>
    </source>
</evidence>
<feature type="region of interest" description="Disordered" evidence="3">
    <location>
        <begin position="320"/>
        <end position="354"/>
    </location>
</feature>
<comment type="subcellular location">
    <subcellularLocation>
        <location evidence="1">Cytoplasm</location>
    </subcellularLocation>
</comment>
<reference evidence="5" key="1">
    <citation type="submission" date="2013-04" db="EMBL/GenBank/DDBJ databases">
        <title>Phaseolus vulgaris (BAT93) Pods Tissue cDNA Library Construction and Random Isolation of cDNA Clones for Gene Discovery.</title>
        <authorList>
            <person name="Amelia K."/>
            <person name="Bhore S.J."/>
            <person name="Shah F.H."/>
        </authorList>
    </citation>
    <scope>NUCLEOTIDE SEQUENCE</scope>
    <source>
        <tissue evidence="5">Pod</tissue>
    </source>
</reference>
<name>T2DNK2_PHAVU</name>
<dbReference type="PANTHER" id="PTHR12299">
    <property type="entry name" value="HYALURONIC ACID-BINDING PROTEIN 4"/>
    <property type="match status" value="1"/>
</dbReference>
<evidence type="ECO:0000313" key="5">
    <source>
        <dbReference type="EMBL" id="AGV54489.1"/>
    </source>
</evidence>
<protein>
    <submittedName>
        <fullName evidence="5">Plasminogen activator inhibitor 1 RNA-binding protein</fullName>
    </submittedName>
</protein>
<organism evidence="5">
    <name type="scientific">Phaseolus vulgaris</name>
    <name type="common">Kidney bean</name>
    <name type="synonym">French bean</name>
    <dbReference type="NCBI Taxonomy" id="3885"/>
    <lineage>
        <taxon>Eukaryota</taxon>
        <taxon>Viridiplantae</taxon>
        <taxon>Streptophyta</taxon>
        <taxon>Embryophyta</taxon>
        <taxon>Tracheophyta</taxon>
        <taxon>Spermatophyta</taxon>
        <taxon>Magnoliopsida</taxon>
        <taxon>eudicotyledons</taxon>
        <taxon>Gunneridae</taxon>
        <taxon>Pentapetalae</taxon>
        <taxon>rosids</taxon>
        <taxon>fabids</taxon>
        <taxon>Fabales</taxon>
        <taxon>Fabaceae</taxon>
        <taxon>Papilionoideae</taxon>
        <taxon>50 kb inversion clade</taxon>
        <taxon>NPAAA clade</taxon>
        <taxon>indigoferoid/millettioid clade</taxon>
        <taxon>Phaseoleae</taxon>
        <taxon>Phaseolus</taxon>
    </lineage>
</organism>
<proteinExistence type="evidence at transcript level"/>
<dbReference type="GO" id="GO:0005634">
    <property type="term" value="C:nucleus"/>
    <property type="evidence" value="ECO:0007669"/>
    <property type="project" value="TreeGrafter"/>
</dbReference>
<accession>T2DNK2</accession>
<dbReference type="PANTHER" id="PTHR12299:SF69">
    <property type="entry name" value="NUCLEAR RNA-BINDING-LIKE PROTEIN"/>
    <property type="match status" value="1"/>
</dbReference>
<feature type="compositionally biased region" description="Acidic residues" evidence="3">
    <location>
        <begin position="191"/>
        <end position="200"/>
    </location>
</feature>
<feature type="compositionally biased region" description="Gly residues" evidence="3">
    <location>
        <begin position="73"/>
        <end position="89"/>
    </location>
</feature>
<feature type="compositionally biased region" description="Basic residues" evidence="3">
    <location>
        <begin position="155"/>
        <end position="172"/>
    </location>
</feature>
<dbReference type="Pfam" id="PF09598">
    <property type="entry name" value="Stm1_N"/>
    <property type="match status" value="1"/>
</dbReference>
<feature type="region of interest" description="Disordered" evidence="3">
    <location>
        <begin position="29"/>
        <end position="239"/>
    </location>
</feature>
<dbReference type="InterPro" id="IPR039764">
    <property type="entry name" value="HABP4/SERBP1-like"/>
</dbReference>
<dbReference type="EMBL" id="KF033500">
    <property type="protein sequence ID" value="AGV54489.1"/>
    <property type="molecule type" value="mRNA"/>
</dbReference>
<dbReference type="GO" id="GO:0005737">
    <property type="term" value="C:cytoplasm"/>
    <property type="evidence" value="ECO:0007669"/>
    <property type="project" value="UniProtKB-SubCell"/>
</dbReference>
<feature type="compositionally biased region" description="Low complexity" evidence="3">
    <location>
        <begin position="29"/>
        <end position="53"/>
    </location>
</feature>
<dbReference type="InterPro" id="IPR006861">
    <property type="entry name" value="HABP4_PAIRBP1-bd"/>
</dbReference>
<feature type="domain" description="Hyaluronan/mRNA-binding protein" evidence="4">
    <location>
        <begin position="167"/>
        <end position="265"/>
    </location>
</feature>
<dbReference type="InterPro" id="IPR019084">
    <property type="entry name" value="STM1-like_N"/>
</dbReference>
<dbReference type="AlphaFoldDB" id="T2DNK2"/>
<sequence length="411" mass="44519">MATMNPFDLLGDDAEDPSHLIAAEQLKAAEAAAAAAAAPKKAPAQQNKPAQLPTKPPPPAQAVRESRNEPVRGGRGGGRGAGRGFGRGRGFSRDSPNDENSFPAAGAPYNQGSVEEGDGGRSSERRGYGGPRGPYRGGRRGSFSNGETVESEKGRPRKHMIVVMGRGRRRMNLNREGTGSCQLGKLKNDDITETTEEVVNENEKNLGDEKPAVEEVADENKDSPANETEEKEPEDKEMTLEEYEKVLEERRKAFQALKTEGRKVDAKEFETMQPLSSKKTNRDIFIKLGSDKDKRKGALEKEEKSKKTISIREFLKPMEGETYFNPGGRGRGRGGRGSRGGYRGGAANNAPGASIGDRGHLATLGHEWGLPGAVSHIAVIFSFLGNQDNLMQEGDLVYWGPGWGVSVNFKE</sequence>
<feature type="compositionally biased region" description="Basic and acidic residues" evidence="3">
    <location>
        <begin position="118"/>
        <end position="127"/>
    </location>
</feature>